<gene>
    <name evidence="4" type="ORF">C0V70_03305</name>
</gene>
<dbReference type="EMBL" id="CP025704">
    <property type="protein sequence ID" value="AUN97150.1"/>
    <property type="molecule type" value="Genomic_DNA"/>
</dbReference>
<name>A0A2K9NNQ7_BACTC</name>
<evidence type="ECO:0000313" key="5">
    <source>
        <dbReference type="Proteomes" id="UP000235584"/>
    </source>
</evidence>
<protein>
    <submittedName>
        <fullName evidence="4">Uncharacterized protein</fullName>
    </submittedName>
</protein>
<dbReference type="RefSeq" id="WP_102242445.1">
    <property type="nucleotide sequence ID" value="NZ_CP025704.1"/>
</dbReference>
<feature type="coiled-coil region" evidence="1">
    <location>
        <begin position="37"/>
        <end position="109"/>
    </location>
</feature>
<keyword evidence="1" id="KW-0175">Coiled coil</keyword>
<organism evidence="4 5">
    <name type="scientific">Bacteriovorax stolpii</name>
    <name type="common">Bdellovibrio stolpii</name>
    <dbReference type="NCBI Taxonomy" id="960"/>
    <lineage>
        <taxon>Bacteria</taxon>
        <taxon>Pseudomonadati</taxon>
        <taxon>Bdellovibrionota</taxon>
        <taxon>Bacteriovoracia</taxon>
        <taxon>Bacteriovoracales</taxon>
        <taxon>Bacteriovoracaceae</taxon>
        <taxon>Bacteriovorax</taxon>
    </lineage>
</organism>
<evidence type="ECO:0000256" key="2">
    <source>
        <dbReference type="SAM" id="MobiDB-lite"/>
    </source>
</evidence>
<feature type="signal peptide" evidence="3">
    <location>
        <begin position="1"/>
        <end position="21"/>
    </location>
</feature>
<proteinExistence type="predicted"/>
<dbReference type="KEGG" id="bsto:C0V70_03305"/>
<evidence type="ECO:0000256" key="1">
    <source>
        <dbReference type="SAM" id="Coils"/>
    </source>
</evidence>
<reference evidence="4 5" key="1">
    <citation type="submission" date="2018-01" db="EMBL/GenBank/DDBJ databases">
        <title>Complete genome sequence of Bacteriovorax stolpii DSM12778.</title>
        <authorList>
            <person name="Tang B."/>
            <person name="Chang J."/>
        </authorList>
    </citation>
    <scope>NUCLEOTIDE SEQUENCE [LARGE SCALE GENOMIC DNA]</scope>
    <source>
        <strain evidence="4 5">DSM 12778</strain>
    </source>
</reference>
<dbReference type="AlphaFoldDB" id="A0A2K9NNQ7"/>
<feature type="compositionally biased region" description="Low complexity" evidence="2">
    <location>
        <begin position="246"/>
        <end position="274"/>
    </location>
</feature>
<evidence type="ECO:0000313" key="4">
    <source>
        <dbReference type="EMBL" id="AUN97150.1"/>
    </source>
</evidence>
<accession>A0A2K9NNQ7</accession>
<dbReference type="Proteomes" id="UP000235584">
    <property type="component" value="Chromosome"/>
</dbReference>
<sequence>MKKQSMMFFTFSALLTVSAFAPKIFWDQQKTTGRAPSSLEEDRLEKLELEKKEATKKEELKKNEITVQCLKDDKSSKLDEEIKKLMADKQAIIKELEELKKAKKEDTKEDAPKKDEAKKEVVKTDSNQDVLMIMSQLTSLMISQQQQQQMMMQQMFSMMAQQKPQYQSPYDSFSPVSEYVSPYAYMYDSFNNFGYMPYAPFSEMGGYPGIGIGYQPSRSFTPYQQIGGMDRAPSQEKMERYYFQPQFQEQAQEQQQQPMPHDGFNFSVNSSNDFNRVRFE</sequence>
<feature type="chain" id="PRO_5044330355" evidence="3">
    <location>
        <begin position="22"/>
        <end position="280"/>
    </location>
</feature>
<keyword evidence="5" id="KW-1185">Reference proteome</keyword>
<keyword evidence="3" id="KW-0732">Signal</keyword>
<feature type="region of interest" description="Disordered" evidence="2">
    <location>
        <begin position="246"/>
        <end position="280"/>
    </location>
</feature>
<evidence type="ECO:0000256" key="3">
    <source>
        <dbReference type="SAM" id="SignalP"/>
    </source>
</evidence>